<reference evidence="6 7" key="1">
    <citation type="journal article" date="2018" name="Nat. Ecol. Evol.">
        <title>Genomic signatures of mitonuclear coevolution across populations of Tigriopus californicus.</title>
        <authorList>
            <person name="Barreto F.S."/>
            <person name="Watson E.T."/>
            <person name="Lima T.G."/>
            <person name="Willett C.S."/>
            <person name="Edmands S."/>
            <person name="Li W."/>
            <person name="Burton R.S."/>
        </authorList>
    </citation>
    <scope>NUCLEOTIDE SEQUENCE [LARGE SCALE GENOMIC DNA]</scope>
    <source>
        <strain evidence="6 7">San Diego</strain>
    </source>
</reference>
<evidence type="ECO:0000313" key="6">
    <source>
        <dbReference type="EMBL" id="TRY78137.1"/>
    </source>
</evidence>
<feature type="region of interest" description="Disordered" evidence="3">
    <location>
        <begin position="9"/>
        <end position="30"/>
    </location>
</feature>
<organism evidence="6 7">
    <name type="scientific">Tigriopus californicus</name>
    <name type="common">Marine copepod</name>
    <dbReference type="NCBI Taxonomy" id="6832"/>
    <lineage>
        <taxon>Eukaryota</taxon>
        <taxon>Metazoa</taxon>
        <taxon>Ecdysozoa</taxon>
        <taxon>Arthropoda</taxon>
        <taxon>Crustacea</taxon>
        <taxon>Multicrustacea</taxon>
        <taxon>Hexanauplia</taxon>
        <taxon>Copepoda</taxon>
        <taxon>Harpacticoida</taxon>
        <taxon>Harpacticidae</taxon>
        <taxon>Tigriopus</taxon>
    </lineage>
</organism>
<dbReference type="InterPro" id="IPR007110">
    <property type="entry name" value="Ig-like_dom"/>
</dbReference>
<dbReference type="OMA" id="ANPEVMW"/>
<evidence type="ECO:0008006" key="8">
    <source>
        <dbReference type="Google" id="ProtNLM"/>
    </source>
</evidence>
<dbReference type="InterPro" id="IPR036179">
    <property type="entry name" value="Ig-like_dom_sf"/>
</dbReference>
<evidence type="ECO:0000256" key="3">
    <source>
        <dbReference type="SAM" id="MobiDB-lite"/>
    </source>
</evidence>
<dbReference type="GO" id="GO:0030154">
    <property type="term" value="P:cell differentiation"/>
    <property type="evidence" value="ECO:0007669"/>
    <property type="project" value="UniProtKB-ARBA"/>
</dbReference>
<dbReference type="SMART" id="SM00408">
    <property type="entry name" value="IGc2"/>
    <property type="match status" value="2"/>
</dbReference>
<feature type="domain" description="Ig-like" evidence="4">
    <location>
        <begin position="191"/>
        <end position="279"/>
    </location>
</feature>
<keyword evidence="7" id="KW-1185">Reference proteome</keyword>
<dbReference type="InterPro" id="IPR003598">
    <property type="entry name" value="Ig_sub2"/>
</dbReference>
<comment type="caution">
    <text evidence="6">The sequence shown here is derived from an EMBL/GenBank/DDBJ whole genome shotgun (WGS) entry which is preliminary data.</text>
</comment>
<evidence type="ECO:0000313" key="7">
    <source>
        <dbReference type="Proteomes" id="UP000318571"/>
    </source>
</evidence>
<evidence type="ECO:0000259" key="4">
    <source>
        <dbReference type="PROSITE" id="PS50835"/>
    </source>
</evidence>
<dbReference type="GO" id="GO:0005886">
    <property type="term" value="C:plasma membrane"/>
    <property type="evidence" value="ECO:0007669"/>
    <property type="project" value="TreeGrafter"/>
</dbReference>
<keyword evidence="2" id="KW-0393">Immunoglobulin domain</keyword>
<dbReference type="CDD" id="cd00096">
    <property type="entry name" value="Ig"/>
    <property type="match status" value="1"/>
</dbReference>
<dbReference type="InterPro" id="IPR036116">
    <property type="entry name" value="FN3_sf"/>
</dbReference>
<dbReference type="PANTHER" id="PTHR45080">
    <property type="entry name" value="CONTACTIN 5"/>
    <property type="match status" value="1"/>
</dbReference>
<dbReference type="PROSITE" id="PS50835">
    <property type="entry name" value="IG_LIKE"/>
    <property type="match status" value="2"/>
</dbReference>
<dbReference type="GO" id="GO:0009653">
    <property type="term" value="P:anatomical structure morphogenesis"/>
    <property type="evidence" value="ECO:0007669"/>
    <property type="project" value="UniProtKB-ARBA"/>
</dbReference>
<feature type="domain" description="Ig-like" evidence="4">
    <location>
        <begin position="36"/>
        <end position="131"/>
    </location>
</feature>
<dbReference type="STRING" id="6832.A0A553PKD0"/>
<dbReference type="Proteomes" id="UP000318571">
    <property type="component" value="Chromosome 11"/>
</dbReference>
<keyword evidence="1" id="KW-0677">Repeat</keyword>
<evidence type="ECO:0000256" key="1">
    <source>
        <dbReference type="ARBA" id="ARBA00022737"/>
    </source>
</evidence>
<proteinExistence type="predicted"/>
<dbReference type="PANTHER" id="PTHR45080:SF33">
    <property type="entry name" value="IG-LIKE DOMAIN-CONTAINING PROTEIN"/>
    <property type="match status" value="1"/>
</dbReference>
<dbReference type="Pfam" id="PF07679">
    <property type="entry name" value="I-set"/>
    <property type="match status" value="1"/>
</dbReference>
<dbReference type="Gene3D" id="2.60.40.10">
    <property type="entry name" value="Immunoglobulins"/>
    <property type="match status" value="4"/>
</dbReference>
<dbReference type="InterPro" id="IPR013783">
    <property type="entry name" value="Ig-like_fold"/>
</dbReference>
<protein>
    <recommendedName>
        <fullName evidence="8">Ig-like domain-containing protein</fullName>
    </recommendedName>
</protein>
<dbReference type="CDD" id="cd00063">
    <property type="entry name" value="FN3"/>
    <property type="match status" value="1"/>
</dbReference>
<accession>A0A553PKD0</accession>
<evidence type="ECO:0000256" key="2">
    <source>
        <dbReference type="ARBA" id="ARBA00023319"/>
    </source>
</evidence>
<dbReference type="Pfam" id="PF13927">
    <property type="entry name" value="Ig_3"/>
    <property type="match status" value="1"/>
</dbReference>
<gene>
    <name evidence="6" type="ORF">TCAL_12442</name>
</gene>
<dbReference type="SMART" id="SM00409">
    <property type="entry name" value="IG"/>
    <property type="match status" value="3"/>
</dbReference>
<dbReference type="InterPro" id="IPR003961">
    <property type="entry name" value="FN3_dom"/>
</dbReference>
<dbReference type="AlphaFoldDB" id="A0A553PKD0"/>
<feature type="domain" description="Fibronectin type-III" evidence="5">
    <location>
        <begin position="283"/>
        <end position="391"/>
    </location>
</feature>
<dbReference type="SUPFAM" id="SSF48726">
    <property type="entry name" value="Immunoglobulin"/>
    <property type="match status" value="3"/>
</dbReference>
<dbReference type="InterPro" id="IPR013098">
    <property type="entry name" value="Ig_I-set"/>
</dbReference>
<sequence length="462" mass="52381">MEKLKLEFAGESENLPQKGQSRAGYPAFPPGDARQPYFRTHGQTYRIKVGDPVTMTCKVENLGSSVIVWKQTDRIISAGERLIRKDPRMRLVKEPNGISLHITHVTPDDRGSYICELETYGEPIHQTNVLDVLGKLQLFQMLPTGEKEREGSSLVLPNVTRLESGTYICRASNGVDRPVEAKIELHVIYEPEIQIDKAWVHADIGVEVEISCIVHSRPDAEVKWYLATMLLDPNENRLMEKFGIRHSLVIHKARKSDFGNYSCSAENKLGRSRAFIEVSGHPNRANITSRALSYHSDRYNLTWTVFSYSEISQYRILYRKVIPENDPNYDTRSRWHNIVQFFNPRVTPLQDMGYMFYALEPHSQYEVIITCQNQWGWSKNSSPFFFSTRSTDFSPKVDASQPKGHQPSEILVDDSSLSSASGELSSSATKIGDVSQKTAKTMIPIIMAYSSLVISNTFHLGV</sequence>
<dbReference type="PROSITE" id="PS50853">
    <property type="entry name" value="FN3"/>
    <property type="match status" value="1"/>
</dbReference>
<dbReference type="EMBL" id="VCGU01000003">
    <property type="protein sequence ID" value="TRY78137.1"/>
    <property type="molecule type" value="Genomic_DNA"/>
</dbReference>
<dbReference type="SUPFAM" id="SSF49265">
    <property type="entry name" value="Fibronectin type III"/>
    <property type="match status" value="1"/>
</dbReference>
<name>A0A553PKD0_TIGCA</name>
<dbReference type="InterPro" id="IPR003599">
    <property type="entry name" value="Ig_sub"/>
</dbReference>
<dbReference type="GO" id="GO:0007156">
    <property type="term" value="P:homophilic cell adhesion via plasma membrane adhesion molecules"/>
    <property type="evidence" value="ECO:0007669"/>
    <property type="project" value="TreeGrafter"/>
</dbReference>
<evidence type="ECO:0000259" key="5">
    <source>
        <dbReference type="PROSITE" id="PS50853"/>
    </source>
</evidence>
<dbReference type="InterPro" id="IPR050958">
    <property type="entry name" value="Cell_Adh-Cytoskel_Orgn"/>
</dbReference>